<dbReference type="EMBL" id="BNJK01000001">
    <property type="protein sequence ID" value="GHO91937.1"/>
    <property type="molecule type" value="Genomic_DNA"/>
</dbReference>
<proteinExistence type="predicted"/>
<dbReference type="SUPFAM" id="SSF109604">
    <property type="entry name" value="HD-domain/PDEase-like"/>
    <property type="match status" value="1"/>
</dbReference>
<keyword evidence="4" id="KW-1185">Reference proteome</keyword>
<evidence type="ECO:0000313" key="4">
    <source>
        <dbReference type="Proteomes" id="UP000597444"/>
    </source>
</evidence>
<sequence length="386" mass="44431">MKEPNIKAIWSFPFCPTPPQWTMRWDDIEAQFSWIRAMDGVPQSPIYHAEGNVLIHTRMVAQAMVELAEWRGLAKEQRMHLFASALLHDVAKPQCTTTEADGHISSRGHARKGELQARHLLWKGLELDPAPLQMREYIARLVRWHGLPLQFLDKPEPERMVIAASQNVRMDHLALLAEADVRGRICADQEELLARVTLFREFCQELACYDAPRAFPDNHSRFVYFHSEQGYPDYAAYDDTSFEVVMLSGLPGAGKDTWLHEHLPGWPIIALDQIRAELKIGPEENQGRVIQVARERARELMRQQRSFAWNATNITKMLRQQLIDFFVGYGARVRLVYLDVPFATLLKRNQERQASLPETVIHKLASKLEVPDVTEAHSVEWVEQDV</sequence>
<name>A0A8J3N255_9CHLR</name>
<dbReference type="Pfam" id="PF01966">
    <property type="entry name" value="HD"/>
    <property type="match status" value="1"/>
</dbReference>
<dbReference type="CDD" id="cd00077">
    <property type="entry name" value="HDc"/>
    <property type="match status" value="1"/>
</dbReference>
<protein>
    <recommendedName>
        <fullName evidence="2">HD/PDEase domain-containing protein</fullName>
    </recommendedName>
</protein>
<evidence type="ECO:0000256" key="1">
    <source>
        <dbReference type="ARBA" id="ARBA00022741"/>
    </source>
</evidence>
<dbReference type="Proteomes" id="UP000597444">
    <property type="component" value="Unassembled WGS sequence"/>
</dbReference>
<dbReference type="InterPro" id="IPR027417">
    <property type="entry name" value="P-loop_NTPase"/>
</dbReference>
<keyword evidence="1" id="KW-0547">Nucleotide-binding</keyword>
<dbReference type="Gene3D" id="1.10.3090.10">
    <property type="entry name" value="cca-adding enzyme, domain 2"/>
    <property type="match status" value="1"/>
</dbReference>
<dbReference type="SMART" id="SM00471">
    <property type="entry name" value="HDc"/>
    <property type="match status" value="1"/>
</dbReference>
<accession>A0A8J3N255</accession>
<organism evidence="3 4">
    <name type="scientific">Reticulibacter mediterranei</name>
    <dbReference type="NCBI Taxonomy" id="2778369"/>
    <lineage>
        <taxon>Bacteria</taxon>
        <taxon>Bacillati</taxon>
        <taxon>Chloroflexota</taxon>
        <taxon>Ktedonobacteria</taxon>
        <taxon>Ktedonobacterales</taxon>
        <taxon>Reticulibacteraceae</taxon>
        <taxon>Reticulibacter</taxon>
    </lineage>
</organism>
<dbReference type="Pfam" id="PF13671">
    <property type="entry name" value="AAA_33"/>
    <property type="match status" value="1"/>
</dbReference>
<reference evidence="3" key="1">
    <citation type="submission" date="2020-10" db="EMBL/GenBank/DDBJ databases">
        <title>Taxonomic study of unclassified bacteria belonging to the class Ktedonobacteria.</title>
        <authorList>
            <person name="Yabe S."/>
            <person name="Wang C.M."/>
            <person name="Zheng Y."/>
            <person name="Sakai Y."/>
            <person name="Cavaletti L."/>
            <person name="Monciardini P."/>
            <person name="Donadio S."/>
        </authorList>
    </citation>
    <scope>NUCLEOTIDE SEQUENCE</scope>
    <source>
        <strain evidence="3">ID150040</strain>
    </source>
</reference>
<comment type="caution">
    <text evidence="3">The sequence shown here is derived from an EMBL/GenBank/DDBJ whole genome shotgun (WGS) entry which is preliminary data.</text>
</comment>
<dbReference type="SUPFAM" id="SSF52540">
    <property type="entry name" value="P-loop containing nucleoside triphosphate hydrolases"/>
    <property type="match status" value="1"/>
</dbReference>
<evidence type="ECO:0000259" key="2">
    <source>
        <dbReference type="SMART" id="SM00471"/>
    </source>
</evidence>
<dbReference type="Gene3D" id="3.40.50.300">
    <property type="entry name" value="P-loop containing nucleotide triphosphate hydrolases"/>
    <property type="match status" value="1"/>
</dbReference>
<dbReference type="InterPro" id="IPR050124">
    <property type="entry name" value="tRNA_CCA-adding_enzyme"/>
</dbReference>
<feature type="domain" description="HD/PDEase" evidence="2">
    <location>
        <begin position="49"/>
        <end position="179"/>
    </location>
</feature>
<dbReference type="AlphaFoldDB" id="A0A8J3N255"/>
<dbReference type="PANTHER" id="PTHR47545">
    <property type="entry name" value="MULTIFUNCTIONAL CCA PROTEIN"/>
    <property type="match status" value="1"/>
</dbReference>
<gene>
    <name evidence="3" type="ORF">KSF_019850</name>
</gene>
<dbReference type="GO" id="GO:0000166">
    <property type="term" value="F:nucleotide binding"/>
    <property type="evidence" value="ECO:0007669"/>
    <property type="project" value="UniProtKB-KW"/>
</dbReference>
<dbReference type="InterPro" id="IPR006674">
    <property type="entry name" value="HD_domain"/>
</dbReference>
<dbReference type="InterPro" id="IPR003607">
    <property type="entry name" value="HD/PDEase_dom"/>
</dbReference>
<dbReference type="RefSeq" id="WP_220202804.1">
    <property type="nucleotide sequence ID" value="NZ_BNJK01000001.1"/>
</dbReference>
<evidence type="ECO:0000313" key="3">
    <source>
        <dbReference type="EMBL" id="GHO91937.1"/>
    </source>
</evidence>